<proteinExistence type="predicted"/>
<sequence>MTKTNSTILRILLVSMFFALMIGNHDAQAGADTTGVSRHCHSYDYQMTELCEFEDCVVMCLNTTKEHGGRIVGVSIRCTHPWFCHCDICS</sequence>
<feature type="chain" id="PRO_5029728865" evidence="1">
    <location>
        <begin position="28"/>
        <end position="90"/>
    </location>
</feature>
<reference evidence="2" key="1">
    <citation type="submission" date="2021-01" db="UniProtKB">
        <authorList>
            <consortium name="EnsemblPlants"/>
        </authorList>
    </citation>
    <scope>IDENTIFICATION</scope>
</reference>
<keyword evidence="1" id="KW-0732">Signal</keyword>
<protein>
    <submittedName>
        <fullName evidence="2">Uncharacterized protein</fullName>
    </submittedName>
</protein>
<dbReference type="EnsemblPlants" id="Kaladp1228s0007.1.v1.1">
    <property type="protein sequence ID" value="Kaladp1228s0007.1.v1.1.CDS.1"/>
    <property type="gene ID" value="Kaladp1228s0007.v1.1"/>
</dbReference>
<dbReference type="Proteomes" id="UP000594263">
    <property type="component" value="Unplaced"/>
</dbReference>
<name>A0A7N0VN38_KALFE</name>
<evidence type="ECO:0000313" key="2">
    <source>
        <dbReference type="EnsemblPlants" id="Kaladp1228s0007.1.v1.1.CDS.1"/>
    </source>
</evidence>
<dbReference type="Gramene" id="Kaladp1228s0007.1.v1.1">
    <property type="protein sequence ID" value="Kaladp1228s0007.1.v1.1.CDS.1"/>
    <property type="gene ID" value="Kaladp1228s0007.v1.1"/>
</dbReference>
<feature type="signal peptide" evidence="1">
    <location>
        <begin position="1"/>
        <end position="27"/>
    </location>
</feature>
<evidence type="ECO:0000313" key="3">
    <source>
        <dbReference type="Proteomes" id="UP000594263"/>
    </source>
</evidence>
<dbReference type="AlphaFoldDB" id="A0A7N0VN38"/>
<accession>A0A7N0VN38</accession>
<evidence type="ECO:0000256" key="1">
    <source>
        <dbReference type="SAM" id="SignalP"/>
    </source>
</evidence>
<organism evidence="2 3">
    <name type="scientific">Kalanchoe fedtschenkoi</name>
    <name type="common">Lavender scallops</name>
    <name type="synonym">South American air plant</name>
    <dbReference type="NCBI Taxonomy" id="63787"/>
    <lineage>
        <taxon>Eukaryota</taxon>
        <taxon>Viridiplantae</taxon>
        <taxon>Streptophyta</taxon>
        <taxon>Embryophyta</taxon>
        <taxon>Tracheophyta</taxon>
        <taxon>Spermatophyta</taxon>
        <taxon>Magnoliopsida</taxon>
        <taxon>eudicotyledons</taxon>
        <taxon>Gunneridae</taxon>
        <taxon>Pentapetalae</taxon>
        <taxon>Saxifragales</taxon>
        <taxon>Crassulaceae</taxon>
        <taxon>Kalanchoe</taxon>
    </lineage>
</organism>
<keyword evidence="3" id="KW-1185">Reference proteome</keyword>